<name>A0A5N7MRZ1_9HYPH</name>
<proteinExistence type="predicted"/>
<dbReference type="RefSeq" id="WP_152716605.1">
    <property type="nucleotide sequence ID" value="NZ_VOSJ01000281.1"/>
</dbReference>
<comment type="caution">
    <text evidence="1">The sequence shown here is derived from an EMBL/GenBank/DDBJ whole genome shotgun (WGS) entry which is preliminary data.</text>
</comment>
<evidence type="ECO:0000313" key="2">
    <source>
        <dbReference type="Proteomes" id="UP000403266"/>
    </source>
</evidence>
<gene>
    <name evidence="1" type="ORF">FS320_32760</name>
</gene>
<organism evidence="1 2">
    <name type="scientific">Microvirga tunisiensis</name>
    <dbReference type="NCBI Taxonomy" id="2108360"/>
    <lineage>
        <taxon>Bacteria</taxon>
        <taxon>Pseudomonadati</taxon>
        <taxon>Pseudomonadota</taxon>
        <taxon>Alphaproteobacteria</taxon>
        <taxon>Hyphomicrobiales</taxon>
        <taxon>Methylobacteriaceae</taxon>
        <taxon>Microvirga</taxon>
    </lineage>
</organism>
<dbReference type="AlphaFoldDB" id="A0A5N7MRZ1"/>
<sequence length="116" mass="13069">MPKFHVELIEYAAYTRYSVTVSGAKNVNDACRKAREKIEGDNPPIGKQEHWDGNRPFVFSINGDTAKVPFAHGELAVTHHRVEALVKAARKVIRRRSKDNLTEAITELSKALKELD</sequence>
<dbReference type="EMBL" id="VOSK01000261">
    <property type="protein sequence ID" value="MPR29723.1"/>
    <property type="molecule type" value="Genomic_DNA"/>
</dbReference>
<reference evidence="1 2" key="1">
    <citation type="journal article" date="2019" name="Syst. Appl. Microbiol.">
        <title>Microvirga tunisiensis sp. nov., a root nodule symbiotic bacterium isolated from Lupinus micranthus and L. luteus grown in Northern Tunisia.</title>
        <authorList>
            <person name="Msaddak A."/>
            <person name="Rejili M."/>
            <person name="Duran D."/>
            <person name="Mars M."/>
            <person name="Palacios J.M."/>
            <person name="Ruiz-Argueso T."/>
            <person name="Rey L."/>
            <person name="Imperial J."/>
        </authorList>
    </citation>
    <scope>NUCLEOTIDE SEQUENCE [LARGE SCALE GENOMIC DNA]</scope>
    <source>
        <strain evidence="1 2">Lmie10</strain>
    </source>
</reference>
<evidence type="ECO:0000313" key="1">
    <source>
        <dbReference type="EMBL" id="MPR29723.1"/>
    </source>
</evidence>
<accession>A0A5N7MRZ1</accession>
<dbReference type="Proteomes" id="UP000403266">
    <property type="component" value="Unassembled WGS sequence"/>
</dbReference>
<keyword evidence="2" id="KW-1185">Reference proteome</keyword>
<protein>
    <submittedName>
        <fullName evidence="1">Uncharacterized protein</fullName>
    </submittedName>
</protein>